<name>A0A363UQI5_9GAMM</name>
<dbReference type="Pfam" id="PF13470">
    <property type="entry name" value="PIN_3"/>
    <property type="match status" value="1"/>
</dbReference>
<feature type="domain" description="PIN" evidence="1">
    <location>
        <begin position="5"/>
        <end position="112"/>
    </location>
</feature>
<evidence type="ECO:0000313" key="4">
    <source>
        <dbReference type="Proteomes" id="UP000251800"/>
    </source>
</evidence>
<dbReference type="InterPro" id="IPR058652">
    <property type="entry name" value="VapC50_C"/>
</dbReference>
<evidence type="ECO:0000259" key="2">
    <source>
        <dbReference type="Pfam" id="PF26343"/>
    </source>
</evidence>
<dbReference type="RefSeq" id="WP_109718616.1">
    <property type="nucleotide sequence ID" value="NZ_QEQK01000001.1"/>
</dbReference>
<organism evidence="3 4">
    <name type="scientific">Abyssibacter profundi</name>
    <dbReference type="NCBI Taxonomy" id="2182787"/>
    <lineage>
        <taxon>Bacteria</taxon>
        <taxon>Pseudomonadati</taxon>
        <taxon>Pseudomonadota</taxon>
        <taxon>Gammaproteobacteria</taxon>
        <taxon>Chromatiales</taxon>
        <taxon>Oceanococcaceae</taxon>
        <taxon>Abyssibacter</taxon>
    </lineage>
</organism>
<sequence>MNRFRVVFDACVLYPAAVRDLLMELAVAGLYKSHWSDEIHDEWIRSVLDNRPDLTAERLANTRRHMDAYSQDALVDGYQYLIPTIELPDADDRHVVAAALHCRADAIITFNLKDFPREVMDALGLEAIHPDDFVTYQFDLDAPRTCESAKRVRSRLANPPYSPEEYVSHLRKSGLPRTADRYADWLALL</sequence>
<evidence type="ECO:0000313" key="3">
    <source>
        <dbReference type="EMBL" id="PWN57760.1"/>
    </source>
</evidence>
<feature type="domain" description="VapC50 C-terminal" evidence="2">
    <location>
        <begin position="130"/>
        <end position="181"/>
    </location>
</feature>
<reference evidence="3 4" key="1">
    <citation type="submission" date="2018-05" db="EMBL/GenBank/DDBJ databases">
        <title>Abyssibacter profundi OUC007T gen. nov., sp. nov, a marine bacterium isolated from seawater of the Mariana Trench.</title>
        <authorList>
            <person name="Zhou S."/>
        </authorList>
    </citation>
    <scope>NUCLEOTIDE SEQUENCE [LARGE SCALE GENOMIC DNA]</scope>
    <source>
        <strain evidence="3 4">OUC007</strain>
    </source>
</reference>
<dbReference type="InterPro" id="IPR002716">
    <property type="entry name" value="PIN_dom"/>
</dbReference>
<keyword evidence="4" id="KW-1185">Reference proteome</keyword>
<comment type="caution">
    <text evidence="3">The sequence shown here is derived from an EMBL/GenBank/DDBJ whole genome shotgun (WGS) entry which is preliminary data.</text>
</comment>
<gene>
    <name evidence="3" type="ORF">DEH80_01075</name>
</gene>
<dbReference type="AlphaFoldDB" id="A0A363UQI5"/>
<dbReference type="OrthoDB" id="211933at2"/>
<evidence type="ECO:0000259" key="1">
    <source>
        <dbReference type="Pfam" id="PF13470"/>
    </source>
</evidence>
<proteinExistence type="predicted"/>
<protein>
    <submittedName>
        <fullName evidence="3">PIN domain-containing protein</fullName>
    </submittedName>
</protein>
<accession>A0A363UQI5</accession>
<dbReference type="Pfam" id="PF26343">
    <property type="entry name" value="VapC50_C"/>
    <property type="match status" value="1"/>
</dbReference>
<dbReference type="Proteomes" id="UP000251800">
    <property type="component" value="Unassembled WGS sequence"/>
</dbReference>
<dbReference type="EMBL" id="QEQK01000001">
    <property type="protein sequence ID" value="PWN57760.1"/>
    <property type="molecule type" value="Genomic_DNA"/>
</dbReference>